<dbReference type="EMBL" id="CM017713">
    <property type="protein sequence ID" value="TYG37420.1"/>
    <property type="molecule type" value="Genomic_DNA"/>
</dbReference>
<protein>
    <submittedName>
        <fullName evidence="2">Uncharacterized protein</fullName>
    </submittedName>
</protein>
<dbReference type="Proteomes" id="UP000323506">
    <property type="component" value="Chromosome D13"/>
</dbReference>
<sequence length="56" mass="6333">MRAAAPLSLCHHPLFCNLTTCPLPPPQLPSTTSINHLQRQTKTCKRNNRKIGKREL</sequence>
<name>A0A5D1ZZ49_GOSDA</name>
<evidence type="ECO:0000256" key="1">
    <source>
        <dbReference type="SAM" id="MobiDB-lite"/>
    </source>
</evidence>
<organism evidence="2 3">
    <name type="scientific">Gossypium darwinii</name>
    <name type="common">Darwin's cotton</name>
    <name type="synonym">Gossypium barbadense var. darwinii</name>
    <dbReference type="NCBI Taxonomy" id="34276"/>
    <lineage>
        <taxon>Eukaryota</taxon>
        <taxon>Viridiplantae</taxon>
        <taxon>Streptophyta</taxon>
        <taxon>Embryophyta</taxon>
        <taxon>Tracheophyta</taxon>
        <taxon>Spermatophyta</taxon>
        <taxon>Magnoliopsida</taxon>
        <taxon>eudicotyledons</taxon>
        <taxon>Gunneridae</taxon>
        <taxon>Pentapetalae</taxon>
        <taxon>rosids</taxon>
        <taxon>malvids</taxon>
        <taxon>Malvales</taxon>
        <taxon>Malvaceae</taxon>
        <taxon>Malvoideae</taxon>
        <taxon>Gossypium</taxon>
    </lineage>
</organism>
<keyword evidence="3" id="KW-1185">Reference proteome</keyword>
<feature type="compositionally biased region" description="Basic residues" evidence="1">
    <location>
        <begin position="42"/>
        <end position="56"/>
    </location>
</feature>
<proteinExistence type="predicted"/>
<accession>A0A5D1ZZ49</accession>
<reference evidence="2 3" key="1">
    <citation type="submission" date="2019-06" db="EMBL/GenBank/DDBJ databases">
        <title>WGS assembly of Gossypium darwinii.</title>
        <authorList>
            <person name="Chen Z.J."/>
            <person name="Sreedasyam A."/>
            <person name="Ando A."/>
            <person name="Song Q."/>
            <person name="De L."/>
            <person name="Hulse-Kemp A."/>
            <person name="Ding M."/>
            <person name="Ye W."/>
            <person name="Kirkbride R."/>
            <person name="Jenkins J."/>
            <person name="Plott C."/>
            <person name="Lovell J."/>
            <person name="Lin Y.-M."/>
            <person name="Vaughn R."/>
            <person name="Liu B."/>
            <person name="Li W."/>
            <person name="Simpson S."/>
            <person name="Scheffler B."/>
            <person name="Saski C."/>
            <person name="Grover C."/>
            <person name="Hu G."/>
            <person name="Conover J."/>
            <person name="Carlson J."/>
            <person name="Shu S."/>
            <person name="Boston L."/>
            <person name="Williams M."/>
            <person name="Peterson D."/>
            <person name="Mcgee K."/>
            <person name="Jones D."/>
            <person name="Wendel J."/>
            <person name="Stelly D."/>
            <person name="Grimwood J."/>
            <person name="Schmutz J."/>
        </authorList>
    </citation>
    <scope>NUCLEOTIDE SEQUENCE [LARGE SCALE GENOMIC DNA]</scope>
    <source>
        <strain evidence="2">1808015.09</strain>
    </source>
</reference>
<dbReference type="AlphaFoldDB" id="A0A5D1ZZ49"/>
<gene>
    <name evidence="2" type="ORF">ES288_D13G140000v1</name>
</gene>
<evidence type="ECO:0000313" key="2">
    <source>
        <dbReference type="EMBL" id="TYG37420.1"/>
    </source>
</evidence>
<evidence type="ECO:0000313" key="3">
    <source>
        <dbReference type="Proteomes" id="UP000323506"/>
    </source>
</evidence>
<feature type="region of interest" description="Disordered" evidence="1">
    <location>
        <begin position="32"/>
        <end position="56"/>
    </location>
</feature>